<proteinExistence type="inferred from homology"/>
<comment type="similarity">
    <text evidence="6">Belongs to the glycosyl hydrolase 74 family.</text>
</comment>
<evidence type="ECO:0000256" key="7">
    <source>
        <dbReference type="SAM" id="SignalP"/>
    </source>
</evidence>
<keyword evidence="9" id="KW-1185">Reference proteome</keyword>
<sequence length="750" mass="81114">MTHRLALPTRGPMHRLRQVFARCMLLLVLAPAIAGAAEGTTPYRWRNVAIGGGGFVTGIEFHPTERDLAYARTDVGGAYRWDAAARRWIPLTDWIGHADANLMGIESIAIDPSDPGRVYLAAGTYTHERAGNGAILRSLDRGATFERRDLPFKLGGNELGRGNGERLAVDPNDGRVLFLGSRAHGLWRSEDHGARWKRVDAFPALATAESAGASNWRKQSIGIVFVQFDPASGAAGAPTPVMYAAVSSREGGLFRSRDAGRTWEPVPGQPTGLRPNHMVRDARGDFLLSYGDEPGPDRMNDGAVWRYSPASGAWADITPVAQSTDLEGDGFGWGAVAVDAQNPDVVVATTFNRWAPHDDIYRSTDGGRSWSPVFERSEFDHSASPWTAQAKPHWMADIEIDPHDPDRVLFVTGYGLWASRDMSALDRGGTVHWIFDDAGLDETVPLDLISPPEGAPLVSGLGDIDGFRHDDLTRTTTQFARPPRYSNTESLDYAGQQPSLLVRAGHLHHPDPAIVRAAYSRDGGSTWTAFTREPPASEGEGRLAVAVSADGGRVIWQAHGGPHWITDNHGGRWQKVRGLPTSAVFAADRFQPALWYGFDPVSGKLFVSGDGGVAFEEADGGVGAVGDWFRGELLPSPENTGVVYFAASWRGLMRWGGGQLERLPGVENTFVAGLGAPKPGSTTPAIFVHGQVDGAVGLYRSDDGGRHWLRIDDAQHRFGKPRMLTGDARVHGRVYLATGGRGIIYGEPTP</sequence>
<gene>
    <name evidence="8" type="ORF">CSC65_11075</name>
</gene>
<feature type="signal peptide" evidence="7">
    <location>
        <begin position="1"/>
        <end position="36"/>
    </location>
</feature>
<evidence type="ECO:0000256" key="2">
    <source>
        <dbReference type="ARBA" id="ARBA00022801"/>
    </source>
</evidence>
<keyword evidence="4" id="KW-0326">Glycosidase</keyword>
<dbReference type="CDD" id="cd15482">
    <property type="entry name" value="Sialidase_non-viral"/>
    <property type="match status" value="1"/>
</dbReference>
<evidence type="ECO:0000256" key="3">
    <source>
        <dbReference type="ARBA" id="ARBA00023277"/>
    </source>
</evidence>
<keyword evidence="1 7" id="KW-0732">Signal</keyword>
<evidence type="ECO:0000256" key="4">
    <source>
        <dbReference type="ARBA" id="ARBA00023295"/>
    </source>
</evidence>
<keyword evidence="3" id="KW-0119">Carbohydrate metabolism</keyword>
<dbReference type="Gene3D" id="2.130.10.10">
    <property type="entry name" value="YVTN repeat-like/Quinoprotein amine dehydrogenase"/>
    <property type="match status" value="2"/>
</dbReference>
<dbReference type="PANTHER" id="PTHR43739">
    <property type="entry name" value="XYLOGLUCANASE (EUROFUNG)"/>
    <property type="match status" value="1"/>
</dbReference>
<protein>
    <submittedName>
        <fullName evidence="8">Cellulase</fullName>
    </submittedName>
</protein>
<comment type="caution">
    <text evidence="8">The sequence shown here is derived from an EMBL/GenBank/DDBJ whole genome shotgun (WGS) entry which is preliminary data.</text>
</comment>
<reference evidence="8 9" key="1">
    <citation type="submission" date="2017-10" db="EMBL/GenBank/DDBJ databases">
        <title>Whole genome sequencing of members of genus Pseudoxanthomonas.</title>
        <authorList>
            <person name="Kumar S."/>
            <person name="Bansal K."/>
            <person name="Kaur A."/>
            <person name="Patil P."/>
            <person name="Sharma S."/>
            <person name="Patil P.B."/>
        </authorList>
    </citation>
    <scope>NUCLEOTIDE SEQUENCE [LARGE SCALE GENOMIC DNA]</scope>
    <source>
        <strain evidence="8 9">DSM 17801</strain>
    </source>
</reference>
<dbReference type="InterPro" id="IPR052025">
    <property type="entry name" value="Xyloglucanase_GH74"/>
</dbReference>
<dbReference type="Proteomes" id="UP000788419">
    <property type="component" value="Unassembled WGS sequence"/>
</dbReference>
<keyword evidence="2" id="KW-0378">Hydrolase</keyword>
<evidence type="ECO:0000313" key="8">
    <source>
        <dbReference type="EMBL" id="KAF1693817.1"/>
    </source>
</evidence>
<dbReference type="EMBL" id="PDWN01000010">
    <property type="protein sequence ID" value="KAF1693817.1"/>
    <property type="molecule type" value="Genomic_DNA"/>
</dbReference>
<evidence type="ECO:0000313" key="9">
    <source>
        <dbReference type="Proteomes" id="UP000788419"/>
    </source>
</evidence>
<accession>A0ABQ6Z5Q5</accession>
<dbReference type="SUPFAM" id="SSF110296">
    <property type="entry name" value="Oligoxyloglucan reducing end-specific cellobiohydrolase"/>
    <property type="match status" value="2"/>
</dbReference>
<dbReference type="InterPro" id="IPR015943">
    <property type="entry name" value="WD40/YVTN_repeat-like_dom_sf"/>
</dbReference>
<evidence type="ECO:0000256" key="6">
    <source>
        <dbReference type="ARBA" id="ARBA00037986"/>
    </source>
</evidence>
<evidence type="ECO:0000256" key="5">
    <source>
        <dbReference type="ARBA" id="ARBA00023326"/>
    </source>
</evidence>
<evidence type="ECO:0000256" key="1">
    <source>
        <dbReference type="ARBA" id="ARBA00022729"/>
    </source>
</evidence>
<organism evidence="8 9">
    <name type="scientific">Pseudoxanthomonas daejeonensis</name>
    <dbReference type="NCBI Taxonomy" id="266062"/>
    <lineage>
        <taxon>Bacteria</taxon>
        <taxon>Pseudomonadati</taxon>
        <taxon>Pseudomonadota</taxon>
        <taxon>Gammaproteobacteria</taxon>
        <taxon>Lysobacterales</taxon>
        <taxon>Lysobacteraceae</taxon>
        <taxon>Pseudoxanthomonas</taxon>
    </lineage>
</organism>
<keyword evidence="5" id="KW-0624">Polysaccharide degradation</keyword>
<dbReference type="PANTHER" id="PTHR43739:SF2">
    <property type="entry name" value="OLIGOXYLOGLUCAN-REDUCING END-SPECIFIC XYLOGLUCANASE-RELATED"/>
    <property type="match status" value="1"/>
</dbReference>
<feature type="chain" id="PRO_5045084888" evidence="7">
    <location>
        <begin position="37"/>
        <end position="750"/>
    </location>
</feature>
<name>A0ABQ6Z5Q5_9GAMM</name>